<comment type="caution">
    <text evidence="1">The sequence shown here is derived from an EMBL/GenBank/DDBJ whole genome shotgun (WGS) entry which is preliminary data.</text>
</comment>
<accession>A0ABS0PTZ6</accession>
<gene>
    <name evidence="1" type="ORF">HZZ13_23195</name>
</gene>
<proteinExistence type="predicted"/>
<organism evidence="1 2">
    <name type="scientific">Bradyrhizobium agreste</name>
    <dbReference type="NCBI Taxonomy" id="2751811"/>
    <lineage>
        <taxon>Bacteria</taxon>
        <taxon>Pseudomonadati</taxon>
        <taxon>Pseudomonadota</taxon>
        <taxon>Alphaproteobacteria</taxon>
        <taxon>Hyphomicrobiales</taxon>
        <taxon>Nitrobacteraceae</taxon>
        <taxon>Bradyrhizobium</taxon>
    </lineage>
</organism>
<reference evidence="1 2" key="1">
    <citation type="submission" date="2020-07" db="EMBL/GenBank/DDBJ databases">
        <title>Bradyrhizobium diversity isolated from nodules of indigenous legumes of Western Australia.</title>
        <authorList>
            <person name="Klepa M.S."/>
        </authorList>
    </citation>
    <scope>NUCLEOTIDE SEQUENCE [LARGE SCALE GENOMIC DNA]</scope>
    <source>
        <strain evidence="1 2">CNPSo 4010</strain>
    </source>
</reference>
<protein>
    <submittedName>
        <fullName evidence="1">Uncharacterized protein</fullName>
    </submittedName>
</protein>
<evidence type="ECO:0000313" key="1">
    <source>
        <dbReference type="EMBL" id="MBH5400679.1"/>
    </source>
</evidence>
<dbReference type="Proteomes" id="UP000807370">
    <property type="component" value="Unassembled WGS sequence"/>
</dbReference>
<dbReference type="EMBL" id="JACCHP010000016">
    <property type="protein sequence ID" value="MBH5400679.1"/>
    <property type="molecule type" value="Genomic_DNA"/>
</dbReference>
<dbReference type="RefSeq" id="WP_197961848.1">
    <property type="nucleotide sequence ID" value="NZ_JACCHP010000016.1"/>
</dbReference>
<keyword evidence="2" id="KW-1185">Reference proteome</keyword>
<evidence type="ECO:0000313" key="2">
    <source>
        <dbReference type="Proteomes" id="UP000807370"/>
    </source>
</evidence>
<name>A0ABS0PTZ6_9BRAD</name>
<sequence length="111" mass="12172">MGVRKGHRKLCNSRRHHRTYSRISLVLTLSNGRANDLLRAHSEENNSLLAGSAEFCRHAVALGTLTSLNRTELNTTARAVNSDDHSKDRLPAIAFEPECSPLLSPGGLLVE</sequence>